<evidence type="ECO:0000259" key="2">
    <source>
        <dbReference type="PROSITE" id="PS50146"/>
    </source>
</evidence>
<evidence type="ECO:0000313" key="4">
    <source>
        <dbReference type="RefSeq" id="WP_084545141.1"/>
    </source>
</evidence>
<sequence>MPDLTIPSRADGALGTSPPLSRPGGPADAPPLATAPPLFIVANAGSGRQDSAALAEALAARLGPPGEGRRHQLLLAEAGASLPGLAAEAVRRARASGGVVVAAGGDGTINAVAQQVLGQGVAFGVLPRGTFNYFARSQGVPVDLAEGIDTLAQERPALRRVQAGCVNGRVFLVNASIGLYPRLLEEREMWKQRLGRSRLVAAFAALVSLWREHRPYALGIESEALARPALTLRASTLIVGNNPLQLARLGLPEAEAVVDGELAAFALPPLGPPGLMRVLLDGALGRLAESDDVTRFAFRRMTVHAGRRRARRGVKLALDGEIVKLHPPLLFGVAPAVLHLVVPPHLAGVRDATLDSEATA</sequence>
<dbReference type="Proteomes" id="UP000675920">
    <property type="component" value="Unplaced"/>
</dbReference>
<dbReference type="SUPFAM" id="SSF111331">
    <property type="entry name" value="NAD kinase/diacylglycerol kinase-like"/>
    <property type="match status" value="1"/>
</dbReference>
<dbReference type="OrthoDB" id="142078at2"/>
<reference evidence="4" key="1">
    <citation type="submission" date="2025-08" db="UniProtKB">
        <authorList>
            <consortium name="RefSeq"/>
        </authorList>
    </citation>
    <scope>IDENTIFICATION</scope>
</reference>
<organism evidence="3 4">
    <name type="scientific">Derxia gummosa DSM 723</name>
    <dbReference type="NCBI Taxonomy" id="1121388"/>
    <lineage>
        <taxon>Bacteria</taxon>
        <taxon>Pseudomonadati</taxon>
        <taxon>Pseudomonadota</taxon>
        <taxon>Betaproteobacteria</taxon>
        <taxon>Burkholderiales</taxon>
        <taxon>Alcaligenaceae</taxon>
        <taxon>Derxia</taxon>
    </lineage>
</organism>
<feature type="region of interest" description="Disordered" evidence="1">
    <location>
        <begin position="1"/>
        <end position="32"/>
    </location>
</feature>
<feature type="domain" description="DAGKc" evidence="2">
    <location>
        <begin position="33"/>
        <end position="170"/>
    </location>
</feature>
<dbReference type="Gene3D" id="3.40.50.10330">
    <property type="entry name" value="Probable inorganic polyphosphate/atp-NAD kinase, domain 1"/>
    <property type="match status" value="1"/>
</dbReference>
<dbReference type="AlphaFoldDB" id="A0A8B6XA77"/>
<dbReference type="Gene3D" id="2.60.200.40">
    <property type="match status" value="1"/>
</dbReference>
<evidence type="ECO:0000313" key="3">
    <source>
        <dbReference type="Proteomes" id="UP000675920"/>
    </source>
</evidence>
<dbReference type="InterPro" id="IPR001206">
    <property type="entry name" value="Diacylglycerol_kinase_cat_dom"/>
</dbReference>
<name>A0A8B6XA77_9BURK</name>
<protein>
    <submittedName>
        <fullName evidence="4">Diacylglycerol/lipid kinase family protein</fullName>
        <ecNumber evidence="4">2.7.1.-</ecNumber>
    </submittedName>
</protein>
<dbReference type="EC" id="2.7.1.-" evidence="4"/>
<feature type="compositionally biased region" description="Low complexity" evidence="1">
    <location>
        <begin position="23"/>
        <end position="32"/>
    </location>
</feature>
<evidence type="ECO:0000256" key="1">
    <source>
        <dbReference type="SAM" id="MobiDB-lite"/>
    </source>
</evidence>
<accession>A0A8B6XA77</accession>
<keyword evidence="4" id="KW-0808">Transferase</keyword>
<keyword evidence="4" id="KW-0418">Kinase</keyword>
<dbReference type="GO" id="GO:0016301">
    <property type="term" value="F:kinase activity"/>
    <property type="evidence" value="ECO:0007669"/>
    <property type="project" value="UniProtKB-KW"/>
</dbReference>
<dbReference type="InterPro" id="IPR016064">
    <property type="entry name" value="NAD/diacylglycerol_kinase_sf"/>
</dbReference>
<keyword evidence="3" id="KW-1185">Reference proteome</keyword>
<dbReference type="RefSeq" id="WP_084545141.1">
    <property type="nucleotide sequence ID" value="NZ_AXWS01000014.1"/>
</dbReference>
<proteinExistence type="predicted"/>
<dbReference type="PROSITE" id="PS50146">
    <property type="entry name" value="DAGK"/>
    <property type="match status" value="1"/>
</dbReference>
<dbReference type="Pfam" id="PF00781">
    <property type="entry name" value="DAGK_cat"/>
    <property type="match status" value="1"/>
</dbReference>
<dbReference type="InterPro" id="IPR017438">
    <property type="entry name" value="ATP-NAD_kinase_N"/>
</dbReference>